<organism evidence="1 2">
    <name type="scientific">Clostridium innocuum</name>
    <dbReference type="NCBI Taxonomy" id="1522"/>
    <lineage>
        <taxon>Bacteria</taxon>
        <taxon>Bacillati</taxon>
        <taxon>Bacillota</taxon>
        <taxon>Clostridia</taxon>
        <taxon>Eubacteriales</taxon>
        <taxon>Clostridiaceae</taxon>
        <taxon>Clostridium</taxon>
    </lineage>
</organism>
<dbReference type="RefSeq" id="WP_117443754.1">
    <property type="nucleotide sequence ID" value="NZ_JAJFEN010000022.1"/>
</dbReference>
<proteinExistence type="predicted"/>
<dbReference type="EMBL" id="QVEV01000023">
    <property type="protein sequence ID" value="RGC14155.1"/>
    <property type="molecule type" value="Genomic_DNA"/>
</dbReference>
<evidence type="ECO:0000313" key="1">
    <source>
        <dbReference type="EMBL" id="RGC14155.1"/>
    </source>
</evidence>
<gene>
    <name evidence="1" type="ORF">DXA38_14345</name>
</gene>
<dbReference type="OrthoDB" id="1650634at2"/>
<name>A0A3E2VT98_CLOIN</name>
<evidence type="ECO:0000313" key="2">
    <source>
        <dbReference type="Proteomes" id="UP000260025"/>
    </source>
</evidence>
<dbReference type="Proteomes" id="UP000260025">
    <property type="component" value="Unassembled WGS sequence"/>
</dbReference>
<protein>
    <submittedName>
        <fullName evidence="1">Uncharacterized protein</fullName>
    </submittedName>
</protein>
<dbReference type="AlphaFoldDB" id="A0A3E2VT98"/>
<sequence length="152" mass="17064">MDDRNSVTPQENTQVIESLYKYLQSLNIGVPISIEYLTGKTPAMAVKQVSTAYKTKVNIIGGYDAELPFAIYHRAKVSDPNSILAITKPLNIMADIFDMETENHFPNLSLPDYVPVKIEMISTPADDTGKENNVATFMAMYKLTYKKKSKYS</sequence>
<comment type="caution">
    <text evidence="1">The sequence shown here is derived from an EMBL/GenBank/DDBJ whole genome shotgun (WGS) entry which is preliminary data.</text>
</comment>
<reference evidence="1 2" key="1">
    <citation type="submission" date="2018-08" db="EMBL/GenBank/DDBJ databases">
        <title>A genome reference for cultivated species of the human gut microbiota.</title>
        <authorList>
            <person name="Zou Y."/>
            <person name="Xue W."/>
            <person name="Luo G."/>
        </authorList>
    </citation>
    <scope>NUCLEOTIDE SEQUENCE [LARGE SCALE GENOMIC DNA]</scope>
    <source>
        <strain evidence="1 2">OF01-2LB</strain>
    </source>
</reference>
<accession>A0A3E2VT98</accession>